<comment type="caution">
    <text evidence="1">The sequence shown here is derived from an EMBL/GenBank/DDBJ whole genome shotgun (WGS) entry which is preliminary data.</text>
</comment>
<dbReference type="EMBL" id="BAABCS010000020">
    <property type="protein sequence ID" value="GAA4055453.1"/>
    <property type="molecule type" value="Genomic_DNA"/>
</dbReference>
<proteinExistence type="predicted"/>
<keyword evidence="2" id="KW-1185">Reference proteome</keyword>
<gene>
    <name evidence="1" type="ORF">GCM10022388_22550</name>
</gene>
<name>A0ABP7UY70_9FLAO</name>
<evidence type="ECO:0000313" key="2">
    <source>
        <dbReference type="Proteomes" id="UP001500426"/>
    </source>
</evidence>
<organism evidence="1 2">
    <name type="scientific">Flavobacterium chungnamense</name>
    <dbReference type="NCBI Taxonomy" id="706182"/>
    <lineage>
        <taxon>Bacteria</taxon>
        <taxon>Pseudomonadati</taxon>
        <taxon>Bacteroidota</taxon>
        <taxon>Flavobacteriia</taxon>
        <taxon>Flavobacteriales</taxon>
        <taxon>Flavobacteriaceae</taxon>
        <taxon>Flavobacterium</taxon>
    </lineage>
</organism>
<dbReference type="Proteomes" id="UP001500426">
    <property type="component" value="Unassembled WGS sequence"/>
</dbReference>
<accession>A0ABP7UY70</accession>
<protein>
    <submittedName>
        <fullName evidence="1">Uncharacterized protein</fullName>
    </submittedName>
</protein>
<evidence type="ECO:0000313" key="1">
    <source>
        <dbReference type="EMBL" id="GAA4055453.1"/>
    </source>
</evidence>
<reference evidence="2" key="1">
    <citation type="journal article" date="2019" name="Int. J. Syst. Evol. Microbiol.">
        <title>The Global Catalogue of Microorganisms (GCM) 10K type strain sequencing project: providing services to taxonomists for standard genome sequencing and annotation.</title>
        <authorList>
            <consortium name="The Broad Institute Genomics Platform"/>
            <consortium name="The Broad Institute Genome Sequencing Center for Infectious Disease"/>
            <person name="Wu L."/>
            <person name="Ma J."/>
        </authorList>
    </citation>
    <scope>NUCLEOTIDE SEQUENCE [LARGE SCALE GENOMIC DNA]</scope>
    <source>
        <strain evidence="2">JCM 17068</strain>
    </source>
</reference>
<sequence length="216" mass="25602">MSIIKDNNEILKNQLDVEIYQLKTKSIEARGEFVEKYKIFNKIYTKIIAINNYKDYELGINEIQNYSTKEKINFECEKINSENIEVLQNNLLVNFTKFCNYSKIFRVAVVSTNCRFMSSSKFINIQNYLKNDSINIDFASKINVSNYDVVIDSIVDTNQNKSNFKSDFINKFWKVKYKSNSKKSVIYWKVFFHNNNWDETILFEKGIDTITNKIKQ</sequence>